<dbReference type="PANTHER" id="PTHR12001:SF69">
    <property type="entry name" value="ALL TRANS-POLYPRENYL-DIPHOSPHATE SYNTHASE PDSS1"/>
    <property type="match status" value="1"/>
</dbReference>
<dbReference type="GO" id="GO:0008299">
    <property type="term" value="P:isoprenoid biosynthetic process"/>
    <property type="evidence" value="ECO:0007669"/>
    <property type="project" value="InterPro"/>
</dbReference>
<dbReference type="GO" id="GO:0004659">
    <property type="term" value="F:prenyltransferase activity"/>
    <property type="evidence" value="ECO:0007669"/>
    <property type="project" value="InterPro"/>
</dbReference>
<evidence type="ECO:0000313" key="8">
    <source>
        <dbReference type="Proteomes" id="UP000027936"/>
    </source>
</evidence>
<dbReference type="RefSeq" id="WP_035193533.1">
    <property type="nucleotide sequence ID" value="NZ_JJRY01000002.1"/>
</dbReference>
<dbReference type="AlphaFoldDB" id="A0A072NRF5"/>
<dbReference type="InterPro" id="IPR000092">
    <property type="entry name" value="Polyprenyl_synt"/>
</dbReference>
<gene>
    <name evidence="7" type="ORF">M670_00841</name>
</gene>
<dbReference type="Gene3D" id="1.10.600.10">
    <property type="entry name" value="Farnesyl Diphosphate Synthase"/>
    <property type="match status" value="1"/>
</dbReference>
<evidence type="ECO:0000256" key="6">
    <source>
        <dbReference type="RuleBase" id="RU004466"/>
    </source>
</evidence>
<dbReference type="InterPro" id="IPR008949">
    <property type="entry name" value="Isoprenoid_synthase_dom_sf"/>
</dbReference>
<dbReference type="Pfam" id="PF00348">
    <property type="entry name" value="polyprenyl_synt"/>
    <property type="match status" value="1"/>
</dbReference>
<keyword evidence="5" id="KW-0460">Magnesium</keyword>
<reference evidence="7 8" key="1">
    <citation type="submission" date="2014-04" db="EMBL/GenBank/DDBJ databases">
        <title>Draft genome sequence of Bacillus azotoformans MEV2011, a (co-) denitrifying strain unable to grow in the presence of oxygen.</title>
        <authorList>
            <person name="Nielsen M."/>
            <person name="Schreiber L."/>
            <person name="Finster K."/>
            <person name="Schramm A."/>
        </authorList>
    </citation>
    <scope>NUCLEOTIDE SEQUENCE [LARGE SCALE GENOMIC DNA]</scope>
    <source>
        <strain evidence="7 8">MEV2011</strain>
    </source>
</reference>
<evidence type="ECO:0000256" key="1">
    <source>
        <dbReference type="ARBA" id="ARBA00001946"/>
    </source>
</evidence>
<dbReference type="Proteomes" id="UP000027936">
    <property type="component" value="Unassembled WGS sequence"/>
</dbReference>
<dbReference type="SFLD" id="SFLDS00005">
    <property type="entry name" value="Isoprenoid_Synthase_Type_I"/>
    <property type="match status" value="1"/>
</dbReference>
<evidence type="ECO:0000256" key="5">
    <source>
        <dbReference type="ARBA" id="ARBA00022842"/>
    </source>
</evidence>
<comment type="similarity">
    <text evidence="2 6">Belongs to the FPP/GGPP synthase family.</text>
</comment>
<evidence type="ECO:0000313" key="7">
    <source>
        <dbReference type="EMBL" id="KEF39817.1"/>
    </source>
</evidence>
<dbReference type="SUPFAM" id="SSF48576">
    <property type="entry name" value="Terpenoid synthases"/>
    <property type="match status" value="1"/>
</dbReference>
<organism evidence="7 8">
    <name type="scientific">Schinkia azotoformans MEV2011</name>
    <dbReference type="NCBI Taxonomy" id="1348973"/>
    <lineage>
        <taxon>Bacteria</taxon>
        <taxon>Bacillati</taxon>
        <taxon>Bacillota</taxon>
        <taxon>Bacilli</taxon>
        <taxon>Bacillales</taxon>
        <taxon>Bacillaceae</taxon>
        <taxon>Calidifontibacillus/Schinkia group</taxon>
        <taxon>Schinkia</taxon>
    </lineage>
</organism>
<comment type="caution">
    <text evidence="7">The sequence shown here is derived from an EMBL/GenBank/DDBJ whole genome shotgun (WGS) entry which is preliminary data.</text>
</comment>
<keyword evidence="3 6" id="KW-0808">Transferase</keyword>
<keyword evidence="4" id="KW-0479">Metal-binding</keyword>
<name>A0A072NRF5_SCHAZ</name>
<dbReference type="EMBL" id="JJRY01000002">
    <property type="protein sequence ID" value="KEF39817.1"/>
    <property type="molecule type" value="Genomic_DNA"/>
</dbReference>
<dbReference type="SFLD" id="SFLDG01211">
    <property type="entry name" value="Competence_Regulatory_Protein"/>
    <property type="match status" value="1"/>
</dbReference>
<evidence type="ECO:0000256" key="4">
    <source>
        <dbReference type="ARBA" id="ARBA00022723"/>
    </source>
</evidence>
<proteinExistence type="inferred from homology"/>
<dbReference type="InterPro" id="IPR033965">
    <property type="entry name" value="ComQ"/>
</dbReference>
<accession>A0A072NRF5</accession>
<dbReference type="PANTHER" id="PTHR12001">
    <property type="entry name" value="GERANYLGERANYL PYROPHOSPHATE SYNTHASE"/>
    <property type="match status" value="1"/>
</dbReference>
<dbReference type="GO" id="GO:0046872">
    <property type="term" value="F:metal ion binding"/>
    <property type="evidence" value="ECO:0007669"/>
    <property type="project" value="UniProtKB-KW"/>
</dbReference>
<dbReference type="PATRIC" id="fig|1348973.3.peg.812"/>
<protein>
    <submittedName>
        <fullName evidence="7">Geranylgeranyl pyrophosphate synthase</fullName>
    </submittedName>
</protein>
<evidence type="ECO:0000256" key="2">
    <source>
        <dbReference type="ARBA" id="ARBA00006706"/>
    </source>
</evidence>
<dbReference type="CDD" id="cd00867">
    <property type="entry name" value="Trans_IPPS"/>
    <property type="match status" value="1"/>
</dbReference>
<comment type="cofactor">
    <cofactor evidence="1">
        <name>Mg(2+)</name>
        <dbReference type="ChEBI" id="CHEBI:18420"/>
    </cofactor>
</comment>
<sequence>MIEIKECMLLLVKQNLQHNKMVGHICDFIDFKAKEGFRFGDLVLFHYELFGGKGNEINQIAAGMEMLILAIDIFDDLVDLDNPAPPWMKVETSTATHIALVLLTISQLAIDESFFDDKVKQEARKMFNKHIVRCITGQQWDAENEIHNESDYLAVTNEKSGSLISAACLLGTIFAKNPQSHIVKEYAEHFGIAVQIANDIRDIQRENSKNDFLHKKKTLPVLYLLNNAAAEFEELKRYYKGDIPKEQIQSKQSEIVALIKKSGAIEYAKVIMQLEINKSTKIINTMDISEDSKKRIQSMLFR</sequence>
<dbReference type="OrthoDB" id="1792811at2"/>
<evidence type="ECO:0000256" key="3">
    <source>
        <dbReference type="ARBA" id="ARBA00022679"/>
    </source>
</evidence>